<feature type="region of interest" description="Disordered" evidence="1">
    <location>
        <begin position="17"/>
        <end position="40"/>
    </location>
</feature>
<proteinExistence type="predicted"/>
<name>J9ZB76_LEPFM</name>
<dbReference type="KEGG" id="lfi:LFML04_1489"/>
<dbReference type="AlphaFoldDB" id="J9ZB76"/>
<organism evidence="2 3">
    <name type="scientific">Leptospirillum ferriphilum (strain ML-04)</name>
    <dbReference type="NCBI Taxonomy" id="1048260"/>
    <lineage>
        <taxon>Bacteria</taxon>
        <taxon>Pseudomonadati</taxon>
        <taxon>Nitrospirota</taxon>
        <taxon>Nitrospiria</taxon>
        <taxon>Nitrospirales</taxon>
        <taxon>Nitrospiraceae</taxon>
        <taxon>Leptospirillum</taxon>
    </lineage>
</organism>
<dbReference type="PATRIC" id="fig|1048260.3.peg.1602"/>
<accession>J9ZB76</accession>
<reference evidence="2 3" key="1">
    <citation type="journal article" date="2011" name="J. Microbiol.">
        <title>Complete genome of Leptospirillum ferriphilum ML-04 provides insight into its physiology and environmental adaptation.</title>
        <authorList>
            <person name="Mi S."/>
            <person name="Song J."/>
            <person name="Lin J."/>
            <person name="Che Y."/>
            <person name="Zheng H."/>
            <person name="Lin J."/>
        </authorList>
    </citation>
    <scope>NUCLEOTIDE SEQUENCE [LARGE SCALE GENOMIC DNA]</scope>
    <source>
        <strain evidence="2 3">ML-04</strain>
    </source>
</reference>
<evidence type="ECO:0000313" key="3">
    <source>
        <dbReference type="Proteomes" id="UP000006177"/>
    </source>
</evidence>
<dbReference type="Proteomes" id="UP000006177">
    <property type="component" value="Chromosome"/>
</dbReference>
<evidence type="ECO:0000313" key="2">
    <source>
        <dbReference type="EMBL" id="AFS53699.1"/>
    </source>
</evidence>
<feature type="compositionally biased region" description="Gly residues" evidence="1">
    <location>
        <begin position="31"/>
        <end position="40"/>
    </location>
</feature>
<gene>
    <name evidence="2" type="ordered locus">LFML04_1489</name>
</gene>
<protein>
    <submittedName>
        <fullName evidence="2">Uncharacterized protein</fullName>
    </submittedName>
</protein>
<evidence type="ECO:0000256" key="1">
    <source>
        <dbReference type="SAM" id="MobiDB-lite"/>
    </source>
</evidence>
<sequence length="40" mass="4193">MGRFCLSGKALFTTATSKESGTKIRSCPKKGSGGTGRRKT</sequence>
<dbReference type="EMBL" id="CP002919">
    <property type="protein sequence ID" value="AFS53699.1"/>
    <property type="molecule type" value="Genomic_DNA"/>
</dbReference>
<dbReference type="HOGENOM" id="CLU_3291839_0_0_0"/>
<dbReference type="STRING" id="1048260.LFML04_1489"/>